<dbReference type="RefSeq" id="WP_343760540.1">
    <property type="nucleotide sequence ID" value="NZ_BAAACG010000008.1"/>
</dbReference>
<keyword evidence="2" id="KW-0677">Repeat</keyword>
<keyword evidence="6" id="KW-1185">Reference proteome</keyword>
<feature type="chain" id="PRO_5045979410" evidence="3">
    <location>
        <begin position="26"/>
        <end position="487"/>
    </location>
</feature>
<protein>
    <submittedName>
        <fullName evidence="5">Sulfurtransferase</fullName>
    </submittedName>
</protein>
<dbReference type="InterPro" id="IPR001763">
    <property type="entry name" value="Rhodanese-like_dom"/>
</dbReference>
<accession>A0ABN1JFB6</accession>
<evidence type="ECO:0000313" key="5">
    <source>
        <dbReference type="EMBL" id="GAA0738374.1"/>
    </source>
</evidence>
<evidence type="ECO:0000313" key="6">
    <source>
        <dbReference type="Proteomes" id="UP001501510"/>
    </source>
</evidence>
<keyword evidence="3" id="KW-0732">Signal</keyword>
<evidence type="ECO:0000256" key="1">
    <source>
        <dbReference type="ARBA" id="ARBA00022679"/>
    </source>
</evidence>
<comment type="caution">
    <text evidence="5">The sequence shown here is derived from an EMBL/GenBank/DDBJ whole genome shotgun (WGS) entry which is preliminary data.</text>
</comment>
<evidence type="ECO:0000256" key="2">
    <source>
        <dbReference type="ARBA" id="ARBA00022737"/>
    </source>
</evidence>
<dbReference type="Pfam" id="PF00581">
    <property type="entry name" value="Rhodanese"/>
    <property type="match status" value="3"/>
</dbReference>
<dbReference type="PANTHER" id="PTHR11364:SF27">
    <property type="entry name" value="SULFURTRANSFERASE"/>
    <property type="match status" value="1"/>
</dbReference>
<name>A0ABN1JFB6_9CLOT</name>
<evidence type="ECO:0000259" key="4">
    <source>
        <dbReference type="PROSITE" id="PS50206"/>
    </source>
</evidence>
<evidence type="ECO:0000256" key="3">
    <source>
        <dbReference type="SAM" id="SignalP"/>
    </source>
</evidence>
<dbReference type="Proteomes" id="UP001501510">
    <property type="component" value="Unassembled WGS sequence"/>
</dbReference>
<feature type="domain" description="Rhodanese" evidence="4">
    <location>
        <begin position="60"/>
        <end position="166"/>
    </location>
</feature>
<dbReference type="CDD" id="cd00158">
    <property type="entry name" value="RHOD"/>
    <property type="match status" value="1"/>
</dbReference>
<reference evidence="5 6" key="1">
    <citation type="journal article" date="2019" name="Int. J. Syst. Evol. Microbiol.">
        <title>The Global Catalogue of Microorganisms (GCM) 10K type strain sequencing project: providing services to taxonomists for standard genome sequencing and annotation.</title>
        <authorList>
            <consortium name="The Broad Institute Genomics Platform"/>
            <consortium name="The Broad Institute Genome Sequencing Center for Infectious Disease"/>
            <person name="Wu L."/>
            <person name="Ma J."/>
        </authorList>
    </citation>
    <scope>NUCLEOTIDE SEQUENCE [LARGE SCALE GENOMIC DNA]</scope>
    <source>
        <strain evidence="5 6">JCM 1407</strain>
    </source>
</reference>
<dbReference type="EMBL" id="BAAACG010000008">
    <property type="protein sequence ID" value="GAA0738374.1"/>
    <property type="molecule type" value="Genomic_DNA"/>
</dbReference>
<dbReference type="PROSITE" id="PS51257">
    <property type="entry name" value="PROKAR_LIPOPROTEIN"/>
    <property type="match status" value="1"/>
</dbReference>
<feature type="domain" description="Rhodanese" evidence="4">
    <location>
        <begin position="412"/>
        <end position="471"/>
    </location>
</feature>
<proteinExistence type="predicted"/>
<dbReference type="SMART" id="SM00450">
    <property type="entry name" value="RHOD"/>
    <property type="match status" value="3"/>
</dbReference>
<keyword evidence="1" id="KW-0808">Transferase</keyword>
<dbReference type="SUPFAM" id="SSF52821">
    <property type="entry name" value="Rhodanese/Cell cycle control phosphatase"/>
    <property type="match status" value="3"/>
</dbReference>
<sequence length="487" mass="55934">MKNLLKRFSIFTLLAVVLFTLSACKNTESKKTSTDKSSNKKKTKYVKKEISTDKAKLLLKDDKSIFVDLRPTEEYIGWSMNGNKGGHIKNAVDFPKEWFSIIKDDEKLQKELSRRDITKDKKIVLYSDKKIDTKIPNKLNDLGYNNISILKDGIKAWEKDENLPIEKMDNYKILVHPKWVNDLVNGKKPATYDGRPYKIIHLSFGKESSDYKKGHIKGALHIDDSLNHIAGPRAISEYAYIPKEKKEELWNKPSDKEIEKKLLDLGITKDTLVILYGPNMTAASRCAAVMMYAGVSDVRILNGGIKRWKLDNMPLEKEPNKPITTKNFGTKVPNNPKVFIDLNEELKIVKDKNSVVASIRSWAEYTGKVSGYTYIGEPGDIANSRYGYAGSDPYHMEDYRNVDDTMFNYNIIKNRWKKWGITPDKKVSFHCGTGWRASETYLYALAMGWKNITIYDGGWYEWHLRKDTPRKEKGIPKDAPETPKSDY</sequence>
<dbReference type="CDD" id="cd01448">
    <property type="entry name" value="TST_Repeat_1"/>
    <property type="match status" value="1"/>
</dbReference>
<feature type="domain" description="Rhodanese" evidence="4">
    <location>
        <begin position="205"/>
        <end position="317"/>
    </location>
</feature>
<dbReference type="Gene3D" id="3.40.250.10">
    <property type="entry name" value="Rhodanese-like domain"/>
    <property type="match status" value="3"/>
</dbReference>
<feature type="signal peptide" evidence="3">
    <location>
        <begin position="1"/>
        <end position="25"/>
    </location>
</feature>
<dbReference type="PROSITE" id="PS50206">
    <property type="entry name" value="RHODANESE_3"/>
    <property type="match status" value="3"/>
</dbReference>
<gene>
    <name evidence="5" type="ORF">GCM10008906_15710</name>
</gene>
<dbReference type="InterPro" id="IPR045078">
    <property type="entry name" value="TST/MPST-like"/>
</dbReference>
<dbReference type="PANTHER" id="PTHR11364">
    <property type="entry name" value="THIOSULFATE SULFERTANSFERASE"/>
    <property type="match status" value="1"/>
</dbReference>
<dbReference type="InterPro" id="IPR036873">
    <property type="entry name" value="Rhodanese-like_dom_sf"/>
</dbReference>
<organism evidence="5 6">
    <name type="scientific">Clostridium oceanicum</name>
    <dbReference type="NCBI Taxonomy" id="1543"/>
    <lineage>
        <taxon>Bacteria</taxon>
        <taxon>Bacillati</taxon>
        <taxon>Bacillota</taxon>
        <taxon>Clostridia</taxon>
        <taxon>Eubacteriales</taxon>
        <taxon>Clostridiaceae</taxon>
        <taxon>Clostridium</taxon>
    </lineage>
</organism>